<feature type="transmembrane region" description="Helical" evidence="6">
    <location>
        <begin position="78"/>
        <end position="96"/>
    </location>
</feature>
<sequence>MEKKIHVPSFLIAVGLFCALLFFPVVDEPQAQKALALLVMVAVLWVTEAIPLPLTGLMIPVLAIYLQLTSPKDAFREFANPVIFLFMGGFVLAGALSKHSLDKLLAQKLIKLSKGNFYWSSVLLMLATGLVSWWVSNTSSAAMMIPLGLGMLVLVDKQKSSPESKFLLLGIAYSANIGGITTLIGSPPNAIGGAIMGISFSEWLLYGIPIFLLTFPVTVLVLTLYFKPDRKLRLGEMELKPILGAPLKTLGILFFIIVALWMLEGVLAPLFSITDSFSSLVAVIAIFLVFITGSLQWEEIIKSIQWEVLLLFGGGLTLGMIIDKSGLGSIMVGQVAGLLTVVPLLVFLWIIVLFSILLTEFMSNTASAALILPILYTMANQMQINPMLLVFPATIAATYGFMMPVGTPPNAMVYSSGFVPQKDMMRAGLVLNILFSIVLTVMFYIVFR</sequence>
<organism evidence="8 9">
    <name type="scientific">Nibribacter ruber</name>
    <dbReference type="NCBI Taxonomy" id="2698458"/>
    <lineage>
        <taxon>Bacteria</taxon>
        <taxon>Pseudomonadati</taxon>
        <taxon>Bacteroidota</taxon>
        <taxon>Cytophagia</taxon>
        <taxon>Cytophagales</taxon>
        <taxon>Hymenobacteraceae</taxon>
        <taxon>Nibribacter</taxon>
    </lineage>
</organism>
<dbReference type="GO" id="GO:0008514">
    <property type="term" value="F:organic anion transmembrane transporter activity"/>
    <property type="evidence" value="ECO:0007669"/>
    <property type="project" value="UniProtKB-ARBA"/>
</dbReference>
<feature type="transmembrane region" description="Helical" evidence="6">
    <location>
        <begin position="167"/>
        <end position="184"/>
    </location>
</feature>
<keyword evidence="5 6" id="KW-0472">Membrane</keyword>
<dbReference type="GO" id="GO:0005886">
    <property type="term" value="C:plasma membrane"/>
    <property type="evidence" value="ECO:0007669"/>
    <property type="project" value="TreeGrafter"/>
</dbReference>
<evidence type="ECO:0000256" key="5">
    <source>
        <dbReference type="ARBA" id="ARBA00023136"/>
    </source>
</evidence>
<dbReference type="InterPro" id="IPR004680">
    <property type="entry name" value="Cit_transptr-like_dom"/>
</dbReference>
<feature type="transmembrane region" description="Helical" evidence="6">
    <location>
        <begin position="204"/>
        <end position="226"/>
    </location>
</feature>
<gene>
    <name evidence="8" type="ORF">GU926_04655</name>
</gene>
<reference evidence="8 9" key="1">
    <citation type="submission" date="2020-01" db="EMBL/GenBank/DDBJ databases">
        <authorList>
            <person name="Kim M."/>
        </authorList>
    </citation>
    <scope>NUCLEOTIDE SEQUENCE [LARGE SCALE GENOMIC DNA]</scope>
    <source>
        <strain evidence="8 9">BT10</strain>
    </source>
</reference>
<feature type="transmembrane region" description="Helical" evidence="6">
    <location>
        <begin position="247"/>
        <end position="271"/>
    </location>
</feature>
<dbReference type="AlphaFoldDB" id="A0A6P1NSF1"/>
<evidence type="ECO:0000256" key="1">
    <source>
        <dbReference type="ARBA" id="ARBA00004141"/>
    </source>
</evidence>
<dbReference type="CDD" id="cd01115">
    <property type="entry name" value="SLC13_permease"/>
    <property type="match status" value="1"/>
</dbReference>
<dbReference type="Proteomes" id="UP000464214">
    <property type="component" value="Chromosome"/>
</dbReference>
<feature type="transmembrane region" description="Helical" evidence="6">
    <location>
        <begin position="387"/>
        <end position="407"/>
    </location>
</feature>
<name>A0A6P1NSF1_9BACT</name>
<dbReference type="NCBIfam" id="TIGR00785">
    <property type="entry name" value="dass"/>
    <property type="match status" value="1"/>
</dbReference>
<evidence type="ECO:0000313" key="8">
    <source>
        <dbReference type="EMBL" id="QHL86766.1"/>
    </source>
</evidence>
<keyword evidence="3 6" id="KW-0812">Transmembrane</keyword>
<evidence type="ECO:0000256" key="2">
    <source>
        <dbReference type="ARBA" id="ARBA00022448"/>
    </source>
</evidence>
<feature type="transmembrane region" description="Helical" evidence="6">
    <location>
        <begin position="6"/>
        <end position="23"/>
    </location>
</feature>
<evidence type="ECO:0000256" key="3">
    <source>
        <dbReference type="ARBA" id="ARBA00022692"/>
    </source>
</evidence>
<dbReference type="InterPro" id="IPR001898">
    <property type="entry name" value="SLC13A/DASS"/>
</dbReference>
<dbReference type="PANTHER" id="PTHR10283:SF82">
    <property type="entry name" value="SOLUTE CARRIER FAMILY 13 MEMBER 2"/>
    <property type="match status" value="1"/>
</dbReference>
<dbReference type="Pfam" id="PF03600">
    <property type="entry name" value="CitMHS"/>
    <property type="match status" value="1"/>
</dbReference>
<feature type="transmembrane region" description="Helical" evidence="6">
    <location>
        <begin position="35"/>
        <end position="66"/>
    </location>
</feature>
<evidence type="ECO:0000256" key="6">
    <source>
        <dbReference type="SAM" id="Phobius"/>
    </source>
</evidence>
<keyword evidence="9" id="KW-1185">Reference proteome</keyword>
<evidence type="ECO:0000256" key="4">
    <source>
        <dbReference type="ARBA" id="ARBA00022989"/>
    </source>
</evidence>
<feature type="transmembrane region" description="Helical" evidence="6">
    <location>
        <begin position="304"/>
        <end position="322"/>
    </location>
</feature>
<accession>A0A6P1NSF1</accession>
<evidence type="ECO:0000313" key="9">
    <source>
        <dbReference type="Proteomes" id="UP000464214"/>
    </source>
</evidence>
<feature type="transmembrane region" description="Helical" evidence="6">
    <location>
        <begin position="117"/>
        <end position="134"/>
    </location>
</feature>
<keyword evidence="2" id="KW-0813">Transport</keyword>
<keyword evidence="4 6" id="KW-1133">Transmembrane helix</keyword>
<comment type="subcellular location">
    <subcellularLocation>
        <location evidence="1">Membrane</location>
        <topology evidence="1">Multi-pass membrane protein</topology>
    </subcellularLocation>
</comment>
<dbReference type="EMBL" id="CP047897">
    <property type="protein sequence ID" value="QHL86766.1"/>
    <property type="molecule type" value="Genomic_DNA"/>
</dbReference>
<feature type="domain" description="Citrate transporter-like" evidence="7">
    <location>
        <begin position="43"/>
        <end position="391"/>
    </location>
</feature>
<protein>
    <submittedName>
        <fullName evidence="8">DASS family sodium-coupled anion symporter</fullName>
    </submittedName>
</protein>
<dbReference type="PANTHER" id="PTHR10283">
    <property type="entry name" value="SOLUTE CARRIER FAMILY 13 MEMBER"/>
    <property type="match status" value="1"/>
</dbReference>
<evidence type="ECO:0000259" key="7">
    <source>
        <dbReference type="Pfam" id="PF03600"/>
    </source>
</evidence>
<feature type="transmembrane region" description="Helical" evidence="6">
    <location>
        <begin position="277"/>
        <end position="297"/>
    </location>
</feature>
<dbReference type="GO" id="GO:1905039">
    <property type="term" value="P:carboxylic acid transmembrane transport"/>
    <property type="evidence" value="ECO:0007669"/>
    <property type="project" value="UniProtKB-ARBA"/>
</dbReference>
<feature type="transmembrane region" description="Helical" evidence="6">
    <location>
        <begin position="342"/>
        <end position="375"/>
    </location>
</feature>
<feature type="transmembrane region" description="Helical" evidence="6">
    <location>
        <begin position="427"/>
        <end position="447"/>
    </location>
</feature>
<dbReference type="RefSeq" id="WP_160689480.1">
    <property type="nucleotide sequence ID" value="NZ_CP047897.1"/>
</dbReference>
<dbReference type="KEGG" id="nib:GU926_04655"/>
<proteinExistence type="predicted"/>